<sequence>MTFHLKEKLVISTVILASTVINHAYAIGLTELPVNKDSYVSSYEADNNFSDAETLLVKKSSSGSRDRKAYYSFNISELTRSLQSAYFQVGIESMFSSSISVEYTEENWGESSLDWDSQLSNLTQLAEVPAVQNNYLKVDVTSAINELIENGSDNFTLVFSAIESTSSSLKLSSEESDESAMQPILYFDSSEDSIPFDFGIDYAWTEHGEFSGHTLTDVSGKSAKKTYGGWNRLNYGGTGFYYTKQQGGIWHLVDPEGYSFLSIGLNSVKDSDALDITSALVGTGINTLGSWSDENTFEGLAYTPRWNMMAQFKNSNEETQELFEADIIPVFYPGFEDFIDEIAQQMTDYAGDPLVLGHFSDNELNFHKSQLIASLALSSDNPMYQAADEWMKSNYGTSYDSDDISDEDEEKYQGYVAETYYRIVSEAIKTYDPNHLYLGSRLHSSAKSNPYIIEAAAKYVDVISINYYGQWQPNEDHLAIWESVDKPFLITEFYTKAIDSGMENEDGAGWLVETQNDRSLFFENFAIQLLESKNCVGFHWFKFIDDDGSNKGLYNSDYEVYEELQTSFEEVTQNIYRLRSYLTSGTLDFNGLAVKP</sequence>
<dbReference type="SUPFAM" id="SSF63411">
    <property type="entry name" value="LuxS/MPP-like metallohydrolase"/>
    <property type="match status" value="1"/>
</dbReference>
<keyword evidence="6" id="KW-1185">Reference proteome</keyword>
<dbReference type="GO" id="GO:0046872">
    <property type="term" value="F:metal ion binding"/>
    <property type="evidence" value="ECO:0007669"/>
    <property type="project" value="InterPro"/>
</dbReference>
<proteinExistence type="predicted"/>
<dbReference type="EMBL" id="SLZR01000002">
    <property type="protein sequence ID" value="TCS43016.1"/>
    <property type="molecule type" value="Genomic_DNA"/>
</dbReference>
<organism evidence="5 6">
    <name type="scientific">Reinekea marinisedimentorum</name>
    <dbReference type="NCBI Taxonomy" id="230495"/>
    <lineage>
        <taxon>Bacteria</taxon>
        <taxon>Pseudomonadati</taxon>
        <taxon>Pseudomonadota</taxon>
        <taxon>Gammaproteobacteria</taxon>
        <taxon>Oceanospirillales</taxon>
        <taxon>Saccharospirillaceae</taxon>
        <taxon>Reinekea</taxon>
    </lineage>
</organism>
<reference evidence="5 6" key="1">
    <citation type="submission" date="2019-03" db="EMBL/GenBank/DDBJ databases">
        <title>Genomic Encyclopedia of Archaeal and Bacterial Type Strains, Phase II (KMG-II): from individual species to whole genera.</title>
        <authorList>
            <person name="Goeker M."/>
        </authorList>
    </citation>
    <scope>NUCLEOTIDE SEQUENCE [LARGE SCALE GENOMIC DNA]</scope>
    <source>
        <strain evidence="5 6">DSM 15388</strain>
    </source>
</reference>
<dbReference type="Pfam" id="PF24517">
    <property type="entry name" value="CBM96"/>
    <property type="match status" value="1"/>
</dbReference>
<dbReference type="SUPFAM" id="SSF51445">
    <property type="entry name" value="(Trans)glycosidases"/>
    <property type="match status" value="1"/>
</dbReference>
<dbReference type="Gene3D" id="3.20.20.80">
    <property type="entry name" value="Glycosidases"/>
    <property type="match status" value="2"/>
</dbReference>
<keyword evidence="3" id="KW-0732">Signal</keyword>
<dbReference type="InterPro" id="IPR011249">
    <property type="entry name" value="Metalloenz_LuxS/M16"/>
</dbReference>
<protein>
    <recommendedName>
        <fullName evidence="4">Carbohydrate-binding module family 96 domain-containing protein</fullName>
    </recommendedName>
</protein>
<accession>A0A4R3IBU4</accession>
<evidence type="ECO:0000259" key="4">
    <source>
        <dbReference type="Pfam" id="PF24517"/>
    </source>
</evidence>
<dbReference type="NCBIfam" id="NF033679">
    <property type="entry name" value="DNRLRE_dom"/>
    <property type="match status" value="1"/>
</dbReference>
<keyword evidence="2" id="KW-0964">Secreted</keyword>
<dbReference type="Proteomes" id="UP000295793">
    <property type="component" value="Unassembled WGS sequence"/>
</dbReference>
<evidence type="ECO:0000256" key="2">
    <source>
        <dbReference type="ARBA" id="ARBA00022525"/>
    </source>
</evidence>
<dbReference type="GO" id="GO:0005576">
    <property type="term" value="C:extracellular region"/>
    <property type="evidence" value="ECO:0007669"/>
    <property type="project" value="UniProtKB-SubCell"/>
</dbReference>
<feature type="domain" description="Carbohydrate-binding module family 96" evidence="4">
    <location>
        <begin position="31"/>
        <end position="182"/>
    </location>
</feature>
<gene>
    <name evidence="5" type="ORF">BCF53_10239</name>
</gene>
<evidence type="ECO:0000256" key="3">
    <source>
        <dbReference type="ARBA" id="ARBA00022729"/>
    </source>
</evidence>
<comment type="subcellular location">
    <subcellularLocation>
        <location evidence="1">Secreted</location>
    </subcellularLocation>
</comment>
<evidence type="ECO:0000313" key="6">
    <source>
        <dbReference type="Proteomes" id="UP000295793"/>
    </source>
</evidence>
<evidence type="ECO:0000256" key="1">
    <source>
        <dbReference type="ARBA" id="ARBA00004613"/>
    </source>
</evidence>
<comment type="caution">
    <text evidence="5">The sequence shown here is derived from an EMBL/GenBank/DDBJ whole genome shotgun (WGS) entry which is preliminary data.</text>
</comment>
<dbReference type="RefSeq" id="WP_132699567.1">
    <property type="nucleotide sequence ID" value="NZ_SLZR01000002.1"/>
</dbReference>
<dbReference type="InterPro" id="IPR055372">
    <property type="entry name" value="CBM96"/>
</dbReference>
<dbReference type="InterPro" id="IPR017853">
    <property type="entry name" value="GH"/>
</dbReference>
<dbReference type="OrthoDB" id="9760450at2"/>
<name>A0A4R3IBU4_9GAMM</name>
<evidence type="ECO:0000313" key="5">
    <source>
        <dbReference type="EMBL" id="TCS43016.1"/>
    </source>
</evidence>
<dbReference type="AlphaFoldDB" id="A0A4R3IBU4"/>